<dbReference type="Proteomes" id="UP000015351">
    <property type="component" value="Unassembled WGS sequence"/>
</dbReference>
<dbReference type="InterPro" id="IPR029044">
    <property type="entry name" value="Nucleotide-diphossugar_trans"/>
</dbReference>
<dbReference type="PANTHER" id="PTHR43867:SF2">
    <property type="entry name" value="CELLULOSE SYNTHASE CATALYTIC SUBUNIT A [UDP-FORMING]"/>
    <property type="match status" value="1"/>
</dbReference>
<comment type="caution">
    <text evidence="11">The sequence shown here is derived from an EMBL/GenBank/DDBJ whole genome shotgun (WGS) entry which is preliminary data.</text>
</comment>
<feature type="domain" description="Glycosyltransferase 2-like" evidence="10">
    <location>
        <begin position="349"/>
        <end position="557"/>
    </location>
</feature>
<reference evidence="12" key="1">
    <citation type="journal article" date="2013" name="Stand. Genomic Sci.">
        <title>Genome sequence of the Litoreibacter arenae type strain (DSM 19593(T)), a member of the Roseobacter clade isolated from sea sand.</title>
        <authorList>
            <person name="Riedel T."/>
            <person name="Fiebig A."/>
            <person name="Petersen J."/>
            <person name="Gronow S."/>
            <person name="Kyrpides N.C."/>
            <person name="Goker M."/>
            <person name="Klenk H.P."/>
        </authorList>
    </citation>
    <scope>NUCLEOTIDE SEQUENCE [LARGE SCALE GENOMIC DNA]</scope>
    <source>
        <strain evidence="12">DSM 19593</strain>
    </source>
</reference>
<dbReference type="EMBL" id="AONI01000009">
    <property type="protein sequence ID" value="EPX80086.1"/>
    <property type="molecule type" value="Genomic_DNA"/>
</dbReference>
<dbReference type="PANTHER" id="PTHR43867">
    <property type="entry name" value="CELLULOSE SYNTHASE CATALYTIC SUBUNIT A [UDP-FORMING]"/>
    <property type="match status" value="1"/>
</dbReference>
<organism evidence="11 12">
    <name type="scientific">Litoreibacter arenae DSM 19593</name>
    <dbReference type="NCBI Taxonomy" id="1123360"/>
    <lineage>
        <taxon>Bacteria</taxon>
        <taxon>Pseudomonadati</taxon>
        <taxon>Pseudomonadota</taxon>
        <taxon>Alphaproteobacteria</taxon>
        <taxon>Rhodobacterales</taxon>
        <taxon>Roseobacteraceae</taxon>
        <taxon>Litoreibacter</taxon>
    </lineage>
</organism>
<evidence type="ECO:0000259" key="9">
    <source>
        <dbReference type="Pfam" id="PF05157"/>
    </source>
</evidence>
<feature type="transmembrane region" description="Helical" evidence="8">
    <location>
        <begin position="507"/>
        <end position="534"/>
    </location>
</feature>
<dbReference type="OrthoDB" id="7431422at2"/>
<dbReference type="InterPro" id="IPR037257">
    <property type="entry name" value="T2SS_E_N_sf"/>
</dbReference>
<evidence type="ECO:0000256" key="7">
    <source>
        <dbReference type="SAM" id="MobiDB-lite"/>
    </source>
</evidence>
<dbReference type="InterPro" id="IPR050321">
    <property type="entry name" value="Glycosyltr_2/OpgH_subfam"/>
</dbReference>
<evidence type="ECO:0000256" key="1">
    <source>
        <dbReference type="ARBA" id="ARBA00004141"/>
    </source>
</evidence>
<keyword evidence="12" id="KW-1185">Reference proteome</keyword>
<evidence type="ECO:0000256" key="2">
    <source>
        <dbReference type="ARBA" id="ARBA00022676"/>
    </source>
</evidence>
<name>S9QFB2_9RHOB</name>
<dbReference type="Gene3D" id="3.90.550.10">
    <property type="entry name" value="Spore Coat Polysaccharide Biosynthesis Protein SpsA, Chain A"/>
    <property type="match status" value="1"/>
</dbReference>
<dbReference type="eggNOG" id="COG1215">
    <property type="taxonomic scope" value="Bacteria"/>
</dbReference>
<feature type="transmembrane region" description="Helical" evidence="8">
    <location>
        <begin position="588"/>
        <end position="608"/>
    </location>
</feature>
<evidence type="ECO:0000256" key="6">
    <source>
        <dbReference type="ARBA" id="ARBA00023136"/>
    </source>
</evidence>
<dbReference type="HOGENOM" id="CLU_020629_0_0_5"/>
<evidence type="ECO:0000259" key="10">
    <source>
        <dbReference type="Pfam" id="PF13632"/>
    </source>
</evidence>
<feature type="domain" description="Type II secretion system protein GspE N-terminal" evidence="9">
    <location>
        <begin position="84"/>
        <end position="168"/>
    </location>
</feature>
<protein>
    <submittedName>
        <fullName evidence="11">Glycosyl transferase, group 2 family protein</fullName>
    </submittedName>
</protein>
<feature type="transmembrane region" description="Helical" evidence="8">
    <location>
        <begin position="194"/>
        <end position="216"/>
    </location>
</feature>
<sequence length="659" mass="72561">MNAPLKLLPDSGEHPQAGESYRARPVSNRSLLGEQLVDQGLLTPDQLLVAIALQARQNVPLGEILVCQGFVAEEDVLRCLAKQYDTYLVNFGASPPDPRLFSQLAPADCLKLGFIPWRMQGERVVIATAHPERIPNIRLKLPPALADALFVLAPHSDVQDAIHAQYDDVLAAQAEKRTAPEDSCRNWSTRAMQLILAALVVGSVGGAVYAPLWLLWAVFGTATLALALNTALKAACAVIALRKTSPKPPDEGPKPILRLPKISILVPLFRERDIAGALVKRLARLSYPRELLEICLVVEASDSVTEKALTKGGLPRWMRVVRVPEGGVQTKPRALNYALDFTSGSLIGVYDAEDAPDPGQLHSVAKAFAQGGADLACVQGILSFYNARTNWLSRCFFFEYAGWFRVMLPGLQKLGLAIPLGGTTLFFRRDILVKIGAWDAHNVTEDADLGMRLARRGYRCEMIETVTQEEANSHVWPWVKQRSRWLKGYAVTWCVHMRRPLLLWRELGAWKFAGFQILFLSTLMSFFLAPVLWWSLLTFLFNWPNPVFDPMPPAIVASATVFFLAAEIITLAIFAVAAAKVDKRPHSAWILTLPAYFIFGTLAAYKGLGELLFNPFYWDKTEHGMFGGAAADGSISGDGARVDAQAGLEGDGQMVPQRL</sequence>
<evidence type="ECO:0000256" key="3">
    <source>
        <dbReference type="ARBA" id="ARBA00022679"/>
    </source>
</evidence>
<keyword evidence="3 11" id="KW-0808">Transferase</keyword>
<dbReference type="InterPro" id="IPR001173">
    <property type="entry name" value="Glyco_trans_2-like"/>
</dbReference>
<dbReference type="STRING" id="1123360.thalar_01422"/>
<evidence type="ECO:0000313" key="11">
    <source>
        <dbReference type="EMBL" id="EPX80086.1"/>
    </source>
</evidence>
<gene>
    <name evidence="11" type="ORF">thalar_01422</name>
</gene>
<comment type="subcellular location">
    <subcellularLocation>
        <location evidence="1">Membrane</location>
        <topology evidence="1">Multi-pass membrane protein</topology>
    </subcellularLocation>
</comment>
<evidence type="ECO:0000256" key="5">
    <source>
        <dbReference type="ARBA" id="ARBA00022989"/>
    </source>
</evidence>
<dbReference type="GO" id="GO:0016020">
    <property type="term" value="C:membrane"/>
    <property type="evidence" value="ECO:0007669"/>
    <property type="project" value="UniProtKB-SubCell"/>
</dbReference>
<keyword evidence="5 8" id="KW-1133">Transmembrane helix</keyword>
<dbReference type="SUPFAM" id="SSF160246">
    <property type="entry name" value="EspE N-terminal domain-like"/>
    <property type="match status" value="1"/>
</dbReference>
<dbReference type="InterPro" id="IPR007831">
    <property type="entry name" value="T2SS_GspE_N"/>
</dbReference>
<keyword evidence="2" id="KW-0328">Glycosyltransferase</keyword>
<dbReference type="PATRIC" id="fig|1123360.3.peg.1411"/>
<proteinExistence type="predicted"/>
<evidence type="ECO:0000256" key="8">
    <source>
        <dbReference type="SAM" id="Phobius"/>
    </source>
</evidence>
<accession>S9QFB2</accession>
<dbReference type="Pfam" id="PF05157">
    <property type="entry name" value="MshEN"/>
    <property type="match status" value="1"/>
</dbReference>
<dbReference type="Pfam" id="PF13632">
    <property type="entry name" value="Glyco_trans_2_3"/>
    <property type="match status" value="1"/>
</dbReference>
<dbReference type="RefSeq" id="WP_021099992.1">
    <property type="nucleotide sequence ID" value="NZ_KE557306.1"/>
</dbReference>
<keyword evidence="4 8" id="KW-0812">Transmembrane</keyword>
<feature type="region of interest" description="Disordered" evidence="7">
    <location>
        <begin position="1"/>
        <end position="24"/>
    </location>
</feature>
<dbReference type="SUPFAM" id="SSF53448">
    <property type="entry name" value="Nucleotide-diphospho-sugar transferases"/>
    <property type="match status" value="1"/>
</dbReference>
<keyword evidence="6 8" id="KW-0472">Membrane</keyword>
<dbReference type="AlphaFoldDB" id="S9QFB2"/>
<evidence type="ECO:0000313" key="12">
    <source>
        <dbReference type="Proteomes" id="UP000015351"/>
    </source>
</evidence>
<evidence type="ECO:0000256" key="4">
    <source>
        <dbReference type="ARBA" id="ARBA00022692"/>
    </source>
</evidence>
<dbReference type="GO" id="GO:0016757">
    <property type="term" value="F:glycosyltransferase activity"/>
    <property type="evidence" value="ECO:0007669"/>
    <property type="project" value="UniProtKB-KW"/>
</dbReference>
<feature type="transmembrane region" description="Helical" evidence="8">
    <location>
        <begin position="554"/>
        <end position="576"/>
    </location>
</feature>